<evidence type="ECO:0000256" key="1">
    <source>
        <dbReference type="ARBA" id="ARBA00005054"/>
    </source>
</evidence>
<evidence type="ECO:0000313" key="6">
    <source>
        <dbReference type="EMBL" id="GAG36036.1"/>
    </source>
</evidence>
<feature type="domain" description="Formyl transferase N-terminal" evidence="5">
    <location>
        <begin position="27"/>
        <end position="173"/>
    </location>
</feature>
<dbReference type="GO" id="GO:0006189">
    <property type="term" value="P:'de novo' IMP biosynthetic process"/>
    <property type="evidence" value="ECO:0007669"/>
    <property type="project" value="TreeGrafter"/>
</dbReference>
<dbReference type="PANTHER" id="PTHR43369">
    <property type="entry name" value="PHOSPHORIBOSYLGLYCINAMIDE FORMYLTRANSFERASE"/>
    <property type="match status" value="1"/>
</dbReference>
<keyword evidence="4" id="KW-0658">Purine biosynthesis</keyword>
<dbReference type="EMBL" id="BARS01043103">
    <property type="protein sequence ID" value="GAG36036.1"/>
    <property type="molecule type" value="Genomic_DNA"/>
</dbReference>
<dbReference type="InterPro" id="IPR002376">
    <property type="entry name" value="Formyl_transf_N"/>
</dbReference>
<dbReference type="GO" id="GO:0004644">
    <property type="term" value="F:phosphoribosylglycinamide formyltransferase activity"/>
    <property type="evidence" value="ECO:0007669"/>
    <property type="project" value="UniProtKB-EC"/>
</dbReference>
<dbReference type="InterPro" id="IPR036477">
    <property type="entry name" value="Formyl_transf_N_sf"/>
</dbReference>
<evidence type="ECO:0000256" key="2">
    <source>
        <dbReference type="ARBA" id="ARBA00012254"/>
    </source>
</evidence>
<evidence type="ECO:0000259" key="5">
    <source>
        <dbReference type="Pfam" id="PF00551"/>
    </source>
</evidence>
<organism evidence="6">
    <name type="scientific">marine sediment metagenome</name>
    <dbReference type="NCBI Taxonomy" id="412755"/>
    <lineage>
        <taxon>unclassified sequences</taxon>
        <taxon>metagenomes</taxon>
        <taxon>ecological metagenomes</taxon>
    </lineage>
</organism>
<dbReference type="Pfam" id="PF00551">
    <property type="entry name" value="Formyl_trans_N"/>
    <property type="match status" value="1"/>
</dbReference>
<dbReference type="EC" id="2.1.2.2" evidence="2"/>
<gene>
    <name evidence="6" type="ORF">S01H1_65308</name>
</gene>
<comment type="pathway">
    <text evidence="1">Purine metabolism; IMP biosynthesis via de novo pathway; N(2)-formyl-N(1)-(5-phospho-D-ribosyl)glycinamide from N(1)-(5-phospho-D-ribosyl)glycinamide (10-formyl THF route): step 1/1.</text>
</comment>
<dbReference type="Gene3D" id="3.40.50.170">
    <property type="entry name" value="Formyl transferase, N-terminal domain"/>
    <property type="match status" value="1"/>
</dbReference>
<keyword evidence="3" id="KW-0808">Transferase</keyword>
<feature type="non-terminal residue" evidence="6">
    <location>
        <position position="250"/>
    </location>
</feature>
<reference evidence="6" key="1">
    <citation type="journal article" date="2014" name="Front. Microbiol.">
        <title>High frequency of phylogenetically diverse reductive dehalogenase-homologous genes in deep subseafloor sedimentary metagenomes.</title>
        <authorList>
            <person name="Kawai M."/>
            <person name="Futagami T."/>
            <person name="Toyoda A."/>
            <person name="Takaki Y."/>
            <person name="Nishi S."/>
            <person name="Hori S."/>
            <person name="Arai W."/>
            <person name="Tsubouchi T."/>
            <person name="Morono Y."/>
            <person name="Uchiyama I."/>
            <person name="Ito T."/>
            <person name="Fujiyama A."/>
            <person name="Inagaki F."/>
            <person name="Takami H."/>
        </authorList>
    </citation>
    <scope>NUCLEOTIDE SEQUENCE</scope>
    <source>
        <strain evidence="6">Expedition CK06-06</strain>
    </source>
</reference>
<dbReference type="SUPFAM" id="SSF53328">
    <property type="entry name" value="Formyltransferase"/>
    <property type="match status" value="1"/>
</dbReference>
<sequence>GGKSGLLLNIGWFSTGRDKAARQLLLAVQDKTCSSDIKGKISFVFSNREPGEAKESDLFFELARSYNIPLVCLSHKKFRTGGEEKDWRIKYDREVNKRIESFAPGLCVLAGYMLIVSEELCQKYDMINLHPAPPGGPTGSWQEVIWTLIQNKADTAGAMIHLVTPELDRGPVVSYCLFSIKGAPFAEYWRKDDKEMLFRLIRQHELVREFPLIILTLQSLSRDEVSIKDGRVNDVQGKLISGYNLSGKAD</sequence>
<evidence type="ECO:0000256" key="4">
    <source>
        <dbReference type="ARBA" id="ARBA00022755"/>
    </source>
</evidence>
<protein>
    <recommendedName>
        <fullName evidence="2">phosphoribosylglycinamide formyltransferase 1</fullName>
        <ecNumber evidence="2">2.1.2.2</ecNumber>
    </recommendedName>
</protein>
<name>X0YGV7_9ZZZZ</name>
<dbReference type="PANTHER" id="PTHR43369:SF2">
    <property type="entry name" value="PHOSPHORIBOSYLGLYCINAMIDE FORMYLTRANSFERASE"/>
    <property type="match status" value="1"/>
</dbReference>
<dbReference type="AlphaFoldDB" id="X0YGV7"/>
<evidence type="ECO:0000256" key="3">
    <source>
        <dbReference type="ARBA" id="ARBA00022679"/>
    </source>
</evidence>
<comment type="caution">
    <text evidence="6">The sequence shown here is derived from an EMBL/GenBank/DDBJ whole genome shotgun (WGS) entry which is preliminary data.</text>
</comment>
<dbReference type="GO" id="GO:0005737">
    <property type="term" value="C:cytoplasm"/>
    <property type="evidence" value="ECO:0007669"/>
    <property type="project" value="TreeGrafter"/>
</dbReference>
<accession>X0YGV7</accession>
<feature type="non-terminal residue" evidence="6">
    <location>
        <position position="1"/>
    </location>
</feature>
<proteinExistence type="predicted"/>